<dbReference type="InterPro" id="IPR036047">
    <property type="entry name" value="F-box-like_dom_sf"/>
</dbReference>
<organism evidence="3 4">
    <name type="scientific">Diacronema lutheri</name>
    <name type="common">Unicellular marine alga</name>
    <name type="synonym">Monochrysis lutheri</name>
    <dbReference type="NCBI Taxonomy" id="2081491"/>
    <lineage>
        <taxon>Eukaryota</taxon>
        <taxon>Haptista</taxon>
        <taxon>Haptophyta</taxon>
        <taxon>Pavlovophyceae</taxon>
        <taxon>Pavlovales</taxon>
        <taxon>Pavlovaceae</taxon>
        <taxon>Diacronema</taxon>
    </lineage>
</organism>
<evidence type="ECO:0000313" key="3">
    <source>
        <dbReference type="EMBL" id="KAG8470899.1"/>
    </source>
</evidence>
<reference evidence="3" key="1">
    <citation type="submission" date="2021-05" db="EMBL/GenBank/DDBJ databases">
        <title>The genome of the haptophyte Pavlova lutheri (Diacronema luteri, Pavlovales) - a model for lipid biosynthesis in eukaryotic algae.</title>
        <authorList>
            <person name="Hulatt C.J."/>
            <person name="Posewitz M.C."/>
        </authorList>
    </citation>
    <scope>NUCLEOTIDE SEQUENCE</scope>
    <source>
        <strain evidence="3">NIVA-4/92</strain>
    </source>
</reference>
<dbReference type="Pfam" id="PF25372">
    <property type="entry name" value="DUF7885"/>
    <property type="match status" value="2"/>
</dbReference>
<dbReference type="Proteomes" id="UP000751190">
    <property type="component" value="Unassembled WGS sequence"/>
</dbReference>
<accession>A0A8J5Y4Y9</accession>
<dbReference type="GO" id="GO:0031146">
    <property type="term" value="P:SCF-dependent proteasomal ubiquitin-dependent protein catabolic process"/>
    <property type="evidence" value="ECO:0007669"/>
    <property type="project" value="TreeGrafter"/>
</dbReference>
<comment type="caution">
    <text evidence="3">The sequence shown here is derived from an EMBL/GenBank/DDBJ whole genome shotgun (WGS) entry which is preliminary data.</text>
</comment>
<feature type="region of interest" description="Disordered" evidence="1">
    <location>
        <begin position="73"/>
        <end position="117"/>
    </location>
</feature>
<keyword evidence="4" id="KW-1185">Reference proteome</keyword>
<dbReference type="InterPro" id="IPR057207">
    <property type="entry name" value="FBXL15_LRR"/>
</dbReference>
<feature type="compositionally biased region" description="Low complexity" evidence="1">
    <location>
        <begin position="100"/>
        <end position="109"/>
    </location>
</feature>
<dbReference type="PANTHER" id="PTHR13318">
    <property type="entry name" value="PARTNER OF PAIRED, ISOFORM B-RELATED"/>
    <property type="match status" value="1"/>
</dbReference>
<dbReference type="SUPFAM" id="SSF52075">
    <property type="entry name" value="Outer arm dynein light chain 1"/>
    <property type="match status" value="1"/>
</dbReference>
<dbReference type="InterPro" id="IPR001611">
    <property type="entry name" value="Leu-rich_rpt"/>
</dbReference>
<dbReference type="InterPro" id="IPR032675">
    <property type="entry name" value="LRR_dom_sf"/>
</dbReference>
<dbReference type="AlphaFoldDB" id="A0A8J5Y4Y9"/>
<dbReference type="EMBL" id="JAGTXO010000001">
    <property type="protein sequence ID" value="KAG8470899.1"/>
    <property type="molecule type" value="Genomic_DNA"/>
</dbReference>
<proteinExistence type="predicted"/>
<dbReference type="InterPro" id="IPR006553">
    <property type="entry name" value="Leu-rich_rpt_Cys-con_subtyp"/>
</dbReference>
<dbReference type="OrthoDB" id="550575at2759"/>
<dbReference type="SUPFAM" id="SSF52047">
    <property type="entry name" value="RNI-like"/>
    <property type="match status" value="2"/>
</dbReference>
<feature type="region of interest" description="Disordered" evidence="1">
    <location>
        <begin position="1"/>
        <end position="35"/>
    </location>
</feature>
<dbReference type="SMART" id="SM00367">
    <property type="entry name" value="LRR_CC"/>
    <property type="match status" value="16"/>
</dbReference>
<sequence>MLSDGLPTPSPPTSSRAVPAQGVIDRSTDATSSDLSISLSCLATARRDVDFALNAVEAALRGIRVEQPAHAQPCAPARGTCDGEGLSSTSLGPAPKRRALAPGAPADPDAPAEPDACDRSELPEMIESSLDALAQLRERVSGGVVDSLQVRLQVVACTAQACVARRHRDVQQREERHGAWITRLPVEIGTHILRMLPLDSQSRAAATCHAVRRWSQQLLAARTRICTNDVRRSAGVNGMVCVQKGGAREAELRCVNKLLGWLAPRCPNLRAISLTRSLDLRDEPLLAVLEHATALQHLDVSFCPALTDVSADAIGVRCPALCSLSVSGCALLSSGALASLASRCRALSTLRLSATAAGDKAVQAVSLHCAHVREIDLSHCSALTEAGLQQLVRRCVRLELLDLSHCDGLSDLFLGLNGLACTQLRVLRLRNCHGVTDAAVLTVAIHCRNLRELDLGMCVHLTDYSIGALGLHCRHLESLSLDSCVGVNASSLVQIAEHLAQELISISMRSVGTVTDDAVVAIGVHCTALRSLDIANCPRIGDDGLISIAFSCEQLVSLDAQGCECVSDTSIIELCYGCPQLRQLNVQWCPLVTDDSLEVIAELCPELEGLWLSGTDGGITDWGIAEIARQCHKLRTLCIRDCSTLTDSTACRIAMSCKLLAHLDVQGCVKISDAPIIFAAMHCPRLRVVNIEGCWRVSGQMVHAARSTNPELLIVAGQSDLRGAVASGDQQVLDEADIRHDKEYDYPV</sequence>
<feature type="domain" description="F-box/LRR-repeat protein 15-like leucin rich repeat" evidence="2">
    <location>
        <begin position="262"/>
        <end position="491"/>
    </location>
</feature>
<evidence type="ECO:0000259" key="2">
    <source>
        <dbReference type="Pfam" id="PF25372"/>
    </source>
</evidence>
<protein>
    <recommendedName>
        <fullName evidence="2">F-box/LRR-repeat protein 15-like leucin rich repeat domain-containing protein</fullName>
    </recommendedName>
</protein>
<name>A0A8J5Y4Y9_DIALT</name>
<gene>
    <name evidence="3" type="ORF">KFE25_009320</name>
</gene>
<dbReference type="GO" id="GO:0019005">
    <property type="term" value="C:SCF ubiquitin ligase complex"/>
    <property type="evidence" value="ECO:0007669"/>
    <property type="project" value="TreeGrafter"/>
</dbReference>
<feature type="domain" description="F-box/LRR-repeat protein 15-like leucin rich repeat" evidence="2">
    <location>
        <begin position="577"/>
        <end position="709"/>
    </location>
</feature>
<dbReference type="SUPFAM" id="SSF81383">
    <property type="entry name" value="F-box domain"/>
    <property type="match status" value="1"/>
</dbReference>
<evidence type="ECO:0000313" key="4">
    <source>
        <dbReference type="Proteomes" id="UP000751190"/>
    </source>
</evidence>
<evidence type="ECO:0000256" key="1">
    <source>
        <dbReference type="SAM" id="MobiDB-lite"/>
    </source>
</evidence>
<dbReference type="Gene3D" id="3.80.10.10">
    <property type="entry name" value="Ribonuclease Inhibitor"/>
    <property type="match status" value="3"/>
</dbReference>
<dbReference type="Pfam" id="PF13516">
    <property type="entry name" value="LRR_6"/>
    <property type="match status" value="1"/>
</dbReference>